<accession>A0A2S7KTV6</accession>
<feature type="active site" description="Proton acceptor" evidence="5">
    <location>
        <position position="62"/>
    </location>
</feature>
<dbReference type="UniPathway" id="UPA00124"/>
<dbReference type="EMBL" id="MQUB01000001">
    <property type="protein sequence ID" value="PQB06065.1"/>
    <property type="molecule type" value="Genomic_DNA"/>
</dbReference>
<evidence type="ECO:0000256" key="1">
    <source>
        <dbReference type="ARBA" id="ARBA00001298"/>
    </source>
</evidence>
<dbReference type="OrthoDB" id="9800680at2"/>
<comment type="subunit">
    <text evidence="7">Homodimer.</text>
</comment>
<comment type="pathway">
    <text evidence="7">Carbohydrate biosynthesis; dTDP-L-rhamnose biosynthesis.</text>
</comment>
<evidence type="ECO:0000256" key="2">
    <source>
        <dbReference type="ARBA" id="ARBA00001997"/>
    </source>
</evidence>
<dbReference type="GO" id="GO:0005829">
    <property type="term" value="C:cytosol"/>
    <property type="evidence" value="ECO:0007669"/>
    <property type="project" value="TreeGrafter"/>
</dbReference>
<dbReference type="PANTHER" id="PTHR21047:SF2">
    <property type="entry name" value="THYMIDINE DIPHOSPHO-4-KETO-RHAMNOSE 3,5-EPIMERASE"/>
    <property type="match status" value="1"/>
</dbReference>
<dbReference type="NCBIfam" id="TIGR01221">
    <property type="entry name" value="rmlC"/>
    <property type="match status" value="1"/>
</dbReference>
<dbReference type="AlphaFoldDB" id="A0A2S7KTV6"/>
<dbReference type="Proteomes" id="UP000239800">
    <property type="component" value="Unassembled WGS sequence"/>
</dbReference>
<dbReference type="InterPro" id="IPR014710">
    <property type="entry name" value="RmlC-like_jellyroll"/>
</dbReference>
<dbReference type="InterPro" id="IPR000888">
    <property type="entry name" value="RmlC-like"/>
</dbReference>
<evidence type="ECO:0000313" key="9">
    <source>
        <dbReference type="Proteomes" id="UP000239800"/>
    </source>
</evidence>
<reference evidence="8 9" key="1">
    <citation type="submission" date="2016-11" db="EMBL/GenBank/DDBJ databases">
        <title>Trade-off between light-utilization and light-protection in marine flavobacteria.</title>
        <authorList>
            <person name="Kumagai Y."/>
        </authorList>
    </citation>
    <scope>NUCLEOTIDE SEQUENCE [LARGE SCALE GENOMIC DNA]</scope>
    <source>
        <strain evidence="8 9">NBRC 107741</strain>
    </source>
</reference>
<dbReference type="Gene3D" id="2.60.120.10">
    <property type="entry name" value="Jelly Rolls"/>
    <property type="match status" value="1"/>
</dbReference>
<proteinExistence type="inferred from homology"/>
<evidence type="ECO:0000256" key="3">
    <source>
        <dbReference type="ARBA" id="ARBA00012098"/>
    </source>
</evidence>
<feature type="active site" description="Proton donor" evidence="5">
    <location>
        <position position="132"/>
    </location>
</feature>
<feature type="site" description="Participates in a stacking interaction with the thymidine ring of dTDP-4-oxo-6-deoxyglucose" evidence="6">
    <location>
        <position position="138"/>
    </location>
</feature>
<dbReference type="SUPFAM" id="SSF51182">
    <property type="entry name" value="RmlC-like cupins"/>
    <property type="match status" value="1"/>
</dbReference>
<evidence type="ECO:0000313" key="8">
    <source>
        <dbReference type="EMBL" id="PQB06065.1"/>
    </source>
</evidence>
<comment type="caution">
    <text evidence="8">The sequence shown here is derived from an EMBL/GenBank/DDBJ whole genome shotgun (WGS) entry which is preliminary data.</text>
</comment>
<comment type="similarity">
    <text evidence="7">Belongs to the dTDP-4-dehydrorhamnose 3,5-epimerase family.</text>
</comment>
<keyword evidence="9" id="KW-1185">Reference proteome</keyword>
<dbReference type="EC" id="5.1.3.13" evidence="3 7"/>
<evidence type="ECO:0000256" key="7">
    <source>
        <dbReference type="RuleBase" id="RU364069"/>
    </source>
</evidence>
<dbReference type="CDD" id="cd00438">
    <property type="entry name" value="cupin_RmlC"/>
    <property type="match status" value="1"/>
</dbReference>
<comment type="catalytic activity">
    <reaction evidence="1 7">
        <text>dTDP-4-dehydro-6-deoxy-alpha-D-glucose = dTDP-4-dehydro-beta-L-rhamnose</text>
        <dbReference type="Rhea" id="RHEA:16969"/>
        <dbReference type="ChEBI" id="CHEBI:57649"/>
        <dbReference type="ChEBI" id="CHEBI:62830"/>
        <dbReference type="EC" id="5.1.3.13"/>
    </reaction>
</comment>
<keyword evidence="7" id="KW-0413">Isomerase</keyword>
<gene>
    <name evidence="8" type="ORF">BST85_11685</name>
</gene>
<name>A0A2S7KTV6_9FLAO</name>
<dbReference type="Pfam" id="PF00908">
    <property type="entry name" value="dTDP_sugar_isom"/>
    <property type="match status" value="1"/>
</dbReference>
<evidence type="ECO:0000256" key="6">
    <source>
        <dbReference type="PIRSR" id="PIRSR600888-3"/>
    </source>
</evidence>
<protein>
    <recommendedName>
        <fullName evidence="4 7">dTDP-4-dehydrorhamnose 3,5-epimerase</fullName>
        <ecNumber evidence="3 7">5.1.3.13</ecNumber>
    </recommendedName>
    <alternativeName>
        <fullName evidence="7">Thymidine diphospho-4-keto-rhamnose 3,5-epimerase</fullName>
    </alternativeName>
</protein>
<comment type="function">
    <text evidence="2 7">Catalyzes the epimerization of the C3' and C5'positions of dTDP-6-deoxy-D-xylo-4-hexulose, forming dTDP-6-deoxy-L-lyxo-4-hexulose.</text>
</comment>
<organism evidence="8 9">
    <name type="scientific">Aureitalea marina</name>
    <dbReference type="NCBI Taxonomy" id="930804"/>
    <lineage>
        <taxon>Bacteria</taxon>
        <taxon>Pseudomonadati</taxon>
        <taxon>Bacteroidota</taxon>
        <taxon>Flavobacteriia</taxon>
        <taxon>Flavobacteriales</taxon>
        <taxon>Flavobacteriaceae</taxon>
        <taxon>Aureitalea</taxon>
    </lineage>
</organism>
<dbReference type="PANTHER" id="PTHR21047">
    <property type="entry name" value="DTDP-6-DEOXY-D-GLUCOSE-3,5 EPIMERASE"/>
    <property type="match status" value="1"/>
</dbReference>
<dbReference type="GO" id="GO:0008830">
    <property type="term" value="F:dTDP-4-dehydrorhamnose 3,5-epimerase activity"/>
    <property type="evidence" value="ECO:0007669"/>
    <property type="project" value="UniProtKB-UniRule"/>
</dbReference>
<dbReference type="InterPro" id="IPR011051">
    <property type="entry name" value="RmlC_Cupin_sf"/>
</dbReference>
<dbReference type="GO" id="GO:0019305">
    <property type="term" value="P:dTDP-rhamnose biosynthetic process"/>
    <property type="evidence" value="ECO:0007669"/>
    <property type="project" value="UniProtKB-UniRule"/>
</dbReference>
<sequence length="181" mass="20654">MERIETPLAGSFIIRPRVFEDERGIFCETFKDDKFKEFSGIDRPFVQDNQSASTYGVLRGLHFQRGEMSQSKLVRAVVGEVLDVIVDIRRDSPTFGQSFSVRLSDKNHLQLYVPRGFAHGFVTLSPRSVFAYKCDNYYDKSSEGGIIYNDPELALDWELDASELIISEKDLLLPKFQDASL</sequence>
<evidence type="ECO:0000256" key="5">
    <source>
        <dbReference type="PIRSR" id="PIRSR600888-1"/>
    </source>
</evidence>
<dbReference type="GO" id="GO:0000271">
    <property type="term" value="P:polysaccharide biosynthetic process"/>
    <property type="evidence" value="ECO:0007669"/>
    <property type="project" value="TreeGrafter"/>
</dbReference>
<evidence type="ECO:0000256" key="4">
    <source>
        <dbReference type="ARBA" id="ARBA00019595"/>
    </source>
</evidence>